<protein>
    <submittedName>
        <fullName evidence="3">Methyltransferase type 12</fullName>
        <ecNumber evidence="3">2.1.1.-</ecNumber>
    </submittedName>
</protein>
<dbReference type="CDD" id="cd02440">
    <property type="entry name" value="AdoMet_MTases"/>
    <property type="match status" value="1"/>
</dbReference>
<keyword evidence="3" id="KW-0489">Methyltransferase</keyword>
<keyword evidence="1 3" id="KW-0808">Transferase</keyword>
<name>K0AYR5_GOTA9</name>
<dbReference type="KEGG" id="cad:Curi_c08440"/>
<accession>K0AYR5</accession>
<dbReference type="GO" id="GO:0008168">
    <property type="term" value="F:methyltransferase activity"/>
    <property type="evidence" value="ECO:0007669"/>
    <property type="project" value="UniProtKB-KW"/>
</dbReference>
<dbReference type="GO" id="GO:0032259">
    <property type="term" value="P:methylation"/>
    <property type="evidence" value="ECO:0007669"/>
    <property type="project" value="UniProtKB-KW"/>
</dbReference>
<proteinExistence type="predicted"/>
<dbReference type="HOGENOM" id="CLU_069129_5_0_9"/>
<dbReference type="RefSeq" id="WP_014967054.1">
    <property type="nucleotide sequence ID" value="NC_018664.1"/>
</dbReference>
<reference evidence="3 4" key="1">
    <citation type="journal article" date="2012" name="PLoS ONE">
        <title>The purine-utilizing bacterium Clostridium acidurici 9a: a genome-guided metabolic reconsideration.</title>
        <authorList>
            <person name="Hartwich K."/>
            <person name="Poehlein A."/>
            <person name="Daniel R."/>
        </authorList>
    </citation>
    <scope>NUCLEOTIDE SEQUENCE [LARGE SCALE GENOMIC DNA]</scope>
    <source>
        <strain evidence="4">ATCC 7906 / DSM 604 / BCRC 14475 / CIP 104303 / KCTC 5404 / NCIMB 10678 / 9a</strain>
    </source>
</reference>
<feature type="domain" description="Methyltransferase" evidence="2">
    <location>
        <begin position="41"/>
        <end position="136"/>
    </location>
</feature>
<keyword evidence="4" id="KW-1185">Reference proteome</keyword>
<dbReference type="SUPFAM" id="SSF53335">
    <property type="entry name" value="S-adenosyl-L-methionine-dependent methyltransferases"/>
    <property type="match status" value="1"/>
</dbReference>
<sequence>MTAYQDFALLYDELMDDIDYYKWFNYIKDIFKKCDKSPKSILEMACGTGNLTKYFCEERYDVTCFDLSDDMLSIAYDKLGSFKNVNIIKQDMVTLNLSNKKFDSIICACDSINYVTDKNDLLKVFENAYNHLSDDGLFIFDINSYYKLKNIIGENTFVQDREDIFYVWENEFIEEDEVCNFYLTFFVKEDEMYERFDEVHIEKAYKNEDILNYLKRVKFKEVFMYDNFTFDDPQYESERIFFVARK</sequence>
<dbReference type="EMBL" id="CP003326">
    <property type="protein sequence ID" value="AFS77917.1"/>
    <property type="molecule type" value="Genomic_DNA"/>
</dbReference>
<evidence type="ECO:0000256" key="1">
    <source>
        <dbReference type="ARBA" id="ARBA00022679"/>
    </source>
</evidence>
<evidence type="ECO:0000313" key="3">
    <source>
        <dbReference type="EMBL" id="AFS77917.1"/>
    </source>
</evidence>
<evidence type="ECO:0000313" key="4">
    <source>
        <dbReference type="Proteomes" id="UP000006094"/>
    </source>
</evidence>
<dbReference type="eggNOG" id="COG2227">
    <property type="taxonomic scope" value="Bacteria"/>
</dbReference>
<dbReference type="AlphaFoldDB" id="K0AYR5"/>
<evidence type="ECO:0000259" key="2">
    <source>
        <dbReference type="Pfam" id="PF13649"/>
    </source>
</evidence>
<dbReference type="OrthoDB" id="9811589at2"/>
<dbReference type="InterPro" id="IPR041698">
    <property type="entry name" value="Methyltransf_25"/>
</dbReference>
<dbReference type="Pfam" id="PF13649">
    <property type="entry name" value="Methyltransf_25"/>
    <property type="match status" value="1"/>
</dbReference>
<dbReference type="EC" id="2.1.1.-" evidence="3"/>
<dbReference type="PANTHER" id="PTHR43861">
    <property type="entry name" value="TRANS-ACONITATE 2-METHYLTRANSFERASE-RELATED"/>
    <property type="match status" value="1"/>
</dbReference>
<dbReference type="InterPro" id="IPR029063">
    <property type="entry name" value="SAM-dependent_MTases_sf"/>
</dbReference>
<dbReference type="PATRIC" id="fig|1128398.3.peg.899"/>
<dbReference type="Proteomes" id="UP000006094">
    <property type="component" value="Chromosome"/>
</dbReference>
<dbReference type="STRING" id="1128398.Curi_c08440"/>
<organism evidence="3 4">
    <name type="scientific">Gottschalkia acidurici (strain ATCC 7906 / DSM 604 / BCRC 14475 / CIP 104303 / KCTC 5404 / NCIMB 10678 / 9a)</name>
    <name type="common">Clostridium acidurici</name>
    <dbReference type="NCBI Taxonomy" id="1128398"/>
    <lineage>
        <taxon>Bacteria</taxon>
        <taxon>Bacillati</taxon>
        <taxon>Bacillota</taxon>
        <taxon>Tissierellia</taxon>
        <taxon>Tissierellales</taxon>
        <taxon>Gottschalkiaceae</taxon>
        <taxon>Gottschalkia</taxon>
    </lineage>
</organism>
<dbReference type="Gene3D" id="2.20.25.110">
    <property type="entry name" value="S-adenosyl-L-methionine-dependent methyltransferases"/>
    <property type="match status" value="1"/>
</dbReference>
<gene>
    <name evidence="3" type="ordered locus">Curi_c08440</name>
</gene>
<dbReference type="Gene3D" id="3.40.50.150">
    <property type="entry name" value="Vaccinia Virus protein VP39"/>
    <property type="match status" value="1"/>
</dbReference>